<protein>
    <recommendedName>
        <fullName evidence="3">Deazaflavin-dependent nitroreductase family protein</fullName>
    </recommendedName>
</protein>
<dbReference type="EMBL" id="AP022314">
    <property type="protein sequence ID" value="BBU24337.1"/>
    <property type="molecule type" value="Genomic_DNA"/>
</dbReference>
<organism evidence="1 2">
    <name type="scientific">Mycobacterium xenopi</name>
    <dbReference type="NCBI Taxonomy" id="1789"/>
    <lineage>
        <taxon>Bacteria</taxon>
        <taxon>Bacillati</taxon>
        <taxon>Actinomycetota</taxon>
        <taxon>Actinomycetes</taxon>
        <taxon>Mycobacteriales</taxon>
        <taxon>Mycobacteriaceae</taxon>
        <taxon>Mycobacterium</taxon>
    </lineage>
</organism>
<evidence type="ECO:0000313" key="1">
    <source>
        <dbReference type="EMBL" id="BBU24337.1"/>
    </source>
</evidence>
<reference evidence="1 2" key="1">
    <citation type="submission" date="2019-12" db="EMBL/GenBank/DDBJ databases">
        <title>Complete genome sequence of Mycolicibacterium xenopi str. JCM15661T.</title>
        <authorList>
            <person name="Yoshida M."/>
            <person name="Fukano H."/>
            <person name="Asakura T."/>
            <person name="Hoshino Y."/>
        </authorList>
    </citation>
    <scope>NUCLEOTIDE SEQUENCE [LARGE SCALE GENOMIC DNA]</scope>
    <source>
        <strain evidence="1 2">JCM 15661T</strain>
    </source>
</reference>
<dbReference type="InterPro" id="IPR016791">
    <property type="entry name" value="Polyketide_synth_GrhN/RubW_prd"/>
</dbReference>
<dbReference type="KEGG" id="mxe:MYXE_41270"/>
<dbReference type="Proteomes" id="UP000464624">
    <property type="component" value="Chromosome"/>
</dbReference>
<evidence type="ECO:0008006" key="3">
    <source>
        <dbReference type="Google" id="ProtNLM"/>
    </source>
</evidence>
<gene>
    <name evidence="1" type="ORF">MYXE_41270</name>
</gene>
<dbReference type="Gene3D" id="2.30.110.10">
    <property type="entry name" value="Electron Transport, Fmn-binding Protein, Chain A"/>
    <property type="match status" value="1"/>
</dbReference>
<name>A0AAD1M2W9_MYCXE</name>
<proteinExistence type="predicted"/>
<sequence length="161" mass="18090">MTEQSPVITESHPPEALLRVVNPILRSLLRTPLMGPARKQLMVLSFKGRKTGRQYAIPLSAHRINDILYALTGARWKHNFRDGADAQVLLDGKTIAMRGELIEDRGVVADLYRRCSESYGVKGAQRMIGIKFREQRIPTLDEFAEAVDRLKLAAIRLTPVA</sequence>
<dbReference type="PIRSF" id="PIRSF021513">
    <property type="entry name" value="GrhN_RubW_prd"/>
    <property type="match status" value="1"/>
</dbReference>
<dbReference type="InterPro" id="IPR012349">
    <property type="entry name" value="Split_barrel_FMN-bd"/>
</dbReference>
<evidence type="ECO:0000313" key="2">
    <source>
        <dbReference type="Proteomes" id="UP000464624"/>
    </source>
</evidence>
<dbReference type="AlphaFoldDB" id="A0AAD1M2W9"/>
<dbReference type="RefSeq" id="WP_003919594.1">
    <property type="nucleotide sequence ID" value="NZ_AP022314.1"/>
</dbReference>
<accession>A0AAD1M2W9</accession>